<proteinExistence type="predicted"/>
<dbReference type="EMBL" id="BAAAZN010000011">
    <property type="protein sequence ID" value="GAA3559564.1"/>
    <property type="molecule type" value="Genomic_DNA"/>
</dbReference>
<sequence>MGLGDFVCQANRERIPAARNPDGSLVKANPDTGKPGQNGISVRTPGKAQFGRQLGEEWWRYKQ</sequence>
<evidence type="ECO:0000256" key="1">
    <source>
        <dbReference type="SAM" id="MobiDB-lite"/>
    </source>
</evidence>
<gene>
    <name evidence="2" type="ORF">GCM10022222_49120</name>
</gene>
<comment type="caution">
    <text evidence="2">The sequence shown here is derived from an EMBL/GenBank/DDBJ whole genome shotgun (WGS) entry which is preliminary data.</text>
</comment>
<accession>A0ABP6X4S5</accession>
<evidence type="ECO:0000313" key="3">
    <source>
        <dbReference type="Proteomes" id="UP001500689"/>
    </source>
</evidence>
<protein>
    <submittedName>
        <fullName evidence="2">Uncharacterized protein</fullName>
    </submittedName>
</protein>
<name>A0ABP6X4S5_9PSEU</name>
<reference evidence="3" key="1">
    <citation type="journal article" date="2019" name="Int. J. Syst. Evol. Microbiol.">
        <title>The Global Catalogue of Microorganisms (GCM) 10K type strain sequencing project: providing services to taxonomists for standard genome sequencing and annotation.</title>
        <authorList>
            <consortium name="The Broad Institute Genomics Platform"/>
            <consortium name="The Broad Institute Genome Sequencing Center for Infectious Disease"/>
            <person name="Wu L."/>
            <person name="Ma J."/>
        </authorList>
    </citation>
    <scope>NUCLEOTIDE SEQUENCE [LARGE SCALE GENOMIC DNA]</scope>
    <source>
        <strain evidence="3">JCM 16898</strain>
    </source>
</reference>
<feature type="region of interest" description="Disordered" evidence="1">
    <location>
        <begin position="19"/>
        <end position="45"/>
    </location>
</feature>
<organism evidence="2 3">
    <name type="scientific">Amycolatopsis ultiminotia</name>
    <dbReference type="NCBI Taxonomy" id="543629"/>
    <lineage>
        <taxon>Bacteria</taxon>
        <taxon>Bacillati</taxon>
        <taxon>Actinomycetota</taxon>
        <taxon>Actinomycetes</taxon>
        <taxon>Pseudonocardiales</taxon>
        <taxon>Pseudonocardiaceae</taxon>
        <taxon>Amycolatopsis</taxon>
    </lineage>
</organism>
<dbReference type="Proteomes" id="UP001500689">
    <property type="component" value="Unassembled WGS sequence"/>
</dbReference>
<evidence type="ECO:0000313" key="2">
    <source>
        <dbReference type="EMBL" id="GAA3559564.1"/>
    </source>
</evidence>
<keyword evidence="3" id="KW-1185">Reference proteome</keyword>